<evidence type="ECO:0000313" key="2">
    <source>
        <dbReference type="EMBL" id="RSB30802.1"/>
    </source>
</evidence>
<name>A0A3R8ZAL3_ENTCL</name>
<keyword evidence="1" id="KW-1133">Transmembrane helix</keyword>
<keyword evidence="1" id="KW-0812">Transmembrane</keyword>
<evidence type="ECO:0000256" key="1">
    <source>
        <dbReference type="SAM" id="Phobius"/>
    </source>
</evidence>
<keyword evidence="1" id="KW-0472">Membrane</keyword>
<dbReference type="RefSeq" id="WP_125365114.1">
    <property type="nucleotide sequence ID" value="NZ_RHWT01000012.1"/>
</dbReference>
<dbReference type="Proteomes" id="UP000275321">
    <property type="component" value="Unassembled WGS sequence"/>
</dbReference>
<organism evidence="2 3">
    <name type="scientific">Enterobacter cloacae</name>
    <dbReference type="NCBI Taxonomy" id="550"/>
    <lineage>
        <taxon>Bacteria</taxon>
        <taxon>Pseudomonadati</taxon>
        <taxon>Pseudomonadota</taxon>
        <taxon>Gammaproteobacteria</taxon>
        <taxon>Enterobacterales</taxon>
        <taxon>Enterobacteriaceae</taxon>
        <taxon>Enterobacter</taxon>
        <taxon>Enterobacter cloacae complex</taxon>
    </lineage>
</organism>
<gene>
    <name evidence="2" type="ORF">EGK68_11055</name>
</gene>
<dbReference type="AlphaFoldDB" id="A0A3R8ZAL3"/>
<protein>
    <recommendedName>
        <fullName evidence="4">SLATT domain-containing protein</fullName>
    </recommendedName>
</protein>
<sequence>MQKTLTYSNDELHTSQAFQHLDMLIQMAESSHGKINALNKAIRKLQKRNLTIILIAYAMLGIMLTYTKEKFILITINTPFSYMLITTVIVIAALLYILINYTMQKKEIKTDIEVERRILKDILELSFDIKKTLINTSLSNDEWMSLRIIEMRLRRLEFN</sequence>
<proteinExistence type="predicted"/>
<comment type="caution">
    <text evidence="2">The sequence shown here is derived from an EMBL/GenBank/DDBJ whole genome shotgun (WGS) entry which is preliminary data.</text>
</comment>
<dbReference type="EMBL" id="RHWT01000012">
    <property type="protein sequence ID" value="RSB30802.1"/>
    <property type="molecule type" value="Genomic_DNA"/>
</dbReference>
<feature type="transmembrane region" description="Helical" evidence="1">
    <location>
        <begin position="50"/>
        <end position="67"/>
    </location>
</feature>
<evidence type="ECO:0008006" key="4">
    <source>
        <dbReference type="Google" id="ProtNLM"/>
    </source>
</evidence>
<accession>A0A3R8ZAL3</accession>
<evidence type="ECO:0000313" key="3">
    <source>
        <dbReference type="Proteomes" id="UP000275321"/>
    </source>
</evidence>
<reference evidence="2 3" key="1">
    <citation type="submission" date="2018-10" db="EMBL/GenBank/DDBJ databases">
        <title>Transmission dynamics of multidrug resistant bacteria on intensive care unit surfaces.</title>
        <authorList>
            <person name="D'Souza A.W."/>
            <person name="Potter R.F."/>
            <person name="Wallace M."/>
            <person name="Shupe A."/>
            <person name="Patel S."/>
            <person name="Sun S."/>
            <person name="Gul D."/>
            <person name="Kwon J.H."/>
            <person name="Andleeb S."/>
            <person name="Burnham C.-A.D."/>
            <person name="Dantas G."/>
        </authorList>
    </citation>
    <scope>NUCLEOTIDE SEQUENCE [LARGE SCALE GENOMIC DNA]</scope>
    <source>
        <strain evidence="2 3">EC_073</strain>
    </source>
</reference>
<feature type="transmembrane region" description="Helical" evidence="1">
    <location>
        <begin position="79"/>
        <end position="99"/>
    </location>
</feature>